<accession>A0AAV6TEY6</accession>
<gene>
    <name evidence="1" type="ORF">JTE90_008206</name>
</gene>
<evidence type="ECO:0000313" key="1">
    <source>
        <dbReference type="EMBL" id="KAG8159486.1"/>
    </source>
</evidence>
<comment type="caution">
    <text evidence="1">The sequence shown here is derived from an EMBL/GenBank/DDBJ whole genome shotgun (WGS) entry which is preliminary data.</text>
</comment>
<sequence>MADQPGILFDSLCFTFQKSLSTIEGPPPSKGPCDLILPQNIAINKIRKTSHSLSADGSRLTTSRAAYCSGLGKQQGRKGRHRVELATRTAFNSPHPGAPC</sequence>
<organism evidence="1 2">
    <name type="scientific">Oedothorax gibbosus</name>
    <dbReference type="NCBI Taxonomy" id="931172"/>
    <lineage>
        <taxon>Eukaryota</taxon>
        <taxon>Metazoa</taxon>
        <taxon>Ecdysozoa</taxon>
        <taxon>Arthropoda</taxon>
        <taxon>Chelicerata</taxon>
        <taxon>Arachnida</taxon>
        <taxon>Araneae</taxon>
        <taxon>Araneomorphae</taxon>
        <taxon>Entelegynae</taxon>
        <taxon>Araneoidea</taxon>
        <taxon>Linyphiidae</taxon>
        <taxon>Erigoninae</taxon>
        <taxon>Oedothorax</taxon>
    </lineage>
</organism>
<keyword evidence="2" id="KW-1185">Reference proteome</keyword>
<dbReference type="Proteomes" id="UP000827092">
    <property type="component" value="Unassembled WGS sequence"/>
</dbReference>
<name>A0AAV6TEY6_9ARAC</name>
<dbReference type="AlphaFoldDB" id="A0AAV6TEY6"/>
<reference evidence="1 2" key="1">
    <citation type="journal article" date="2022" name="Nat. Ecol. Evol.">
        <title>A masculinizing supergene underlies an exaggerated male reproductive morph in a spider.</title>
        <authorList>
            <person name="Hendrickx F."/>
            <person name="De Corte Z."/>
            <person name="Sonet G."/>
            <person name="Van Belleghem S.M."/>
            <person name="Kostlbacher S."/>
            <person name="Vangestel C."/>
        </authorList>
    </citation>
    <scope>NUCLEOTIDE SEQUENCE [LARGE SCALE GENOMIC DNA]</scope>
    <source>
        <strain evidence="1">W744_W776</strain>
    </source>
</reference>
<protein>
    <submittedName>
        <fullName evidence="1">Uncharacterized protein</fullName>
    </submittedName>
</protein>
<proteinExistence type="predicted"/>
<evidence type="ECO:0000313" key="2">
    <source>
        <dbReference type="Proteomes" id="UP000827092"/>
    </source>
</evidence>
<dbReference type="EMBL" id="JAFNEN010005865">
    <property type="protein sequence ID" value="KAG8159486.1"/>
    <property type="molecule type" value="Genomic_DNA"/>
</dbReference>